<dbReference type="InterPro" id="IPR036388">
    <property type="entry name" value="WH-like_DNA-bd_sf"/>
</dbReference>
<dbReference type="GO" id="GO:0005524">
    <property type="term" value="F:ATP binding"/>
    <property type="evidence" value="ECO:0007669"/>
    <property type="project" value="UniProtKB-KW"/>
</dbReference>
<dbReference type="GO" id="GO:0004077">
    <property type="term" value="F:biotin--[biotin carboxyl-carrier protein] ligase activity"/>
    <property type="evidence" value="ECO:0007669"/>
    <property type="project" value="UniProtKB-EC"/>
</dbReference>
<evidence type="ECO:0000313" key="6">
    <source>
        <dbReference type="Proteomes" id="UP001596414"/>
    </source>
</evidence>
<dbReference type="SUPFAM" id="SSF55681">
    <property type="entry name" value="Class II aaRS and biotin synthetases"/>
    <property type="match status" value="1"/>
</dbReference>
<dbReference type="PANTHER" id="PTHR12835">
    <property type="entry name" value="BIOTIN PROTEIN LIGASE"/>
    <property type="match status" value="1"/>
</dbReference>
<evidence type="ECO:0000256" key="2">
    <source>
        <dbReference type="ARBA" id="ARBA00022741"/>
    </source>
</evidence>
<dbReference type="InterPro" id="IPR045864">
    <property type="entry name" value="aa-tRNA-synth_II/BPL/LPL"/>
</dbReference>
<reference evidence="5 6" key="1">
    <citation type="journal article" date="2014" name="Int. J. Syst. Evol. Microbiol.">
        <title>Complete genome sequence of Corynebacterium casei LMG S-19264T (=DSM 44701T), isolated from a smear-ripened cheese.</title>
        <authorList>
            <consortium name="US DOE Joint Genome Institute (JGI-PGF)"/>
            <person name="Walter F."/>
            <person name="Albersmeier A."/>
            <person name="Kalinowski J."/>
            <person name="Ruckert C."/>
        </authorList>
    </citation>
    <scope>NUCLEOTIDE SEQUENCE [LARGE SCALE GENOMIC DNA]</scope>
    <source>
        <strain evidence="5 6">CGMCC 4.7215</strain>
    </source>
</reference>
<keyword evidence="3" id="KW-0067">ATP-binding</keyword>
<evidence type="ECO:0000313" key="5">
    <source>
        <dbReference type="EMBL" id="MFC7125871.1"/>
    </source>
</evidence>
<dbReference type="Pfam" id="PF08279">
    <property type="entry name" value="HTH_11"/>
    <property type="match status" value="1"/>
</dbReference>
<dbReference type="Gene3D" id="1.10.10.10">
    <property type="entry name" value="Winged helix-like DNA-binding domain superfamily/Winged helix DNA-binding domain"/>
    <property type="match status" value="1"/>
</dbReference>
<dbReference type="SUPFAM" id="SSF50037">
    <property type="entry name" value="C-terminal domain of transcriptional repressors"/>
    <property type="match status" value="1"/>
</dbReference>
<gene>
    <name evidence="5" type="ORF">ACFQJ7_07430</name>
</gene>
<dbReference type="SUPFAM" id="SSF46785">
    <property type="entry name" value="Winged helix' DNA-binding domain"/>
    <property type="match status" value="1"/>
</dbReference>
<accession>A0ABD5X7R9</accession>
<dbReference type="InterPro" id="IPR003142">
    <property type="entry name" value="BPL_C"/>
</dbReference>
<dbReference type="Gene3D" id="2.30.30.100">
    <property type="match status" value="1"/>
</dbReference>
<keyword evidence="1 5" id="KW-0436">Ligase</keyword>
<dbReference type="InterPro" id="IPR004408">
    <property type="entry name" value="Biotin_CoA_COase_ligase"/>
</dbReference>
<dbReference type="InterPro" id="IPR004143">
    <property type="entry name" value="BPL_LPL_catalytic"/>
</dbReference>
<feature type="domain" description="BPL/LPL catalytic" evidence="4">
    <location>
        <begin position="62"/>
        <end position="247"/>
    </location>
</feature>
<dbReference type="Proteomes" id="UP001596414">
    <property type="component" value="Unassembled WGS sequence"/>
</dbReference>
<dbReference type="CDD" id="cd00090">
    <property type="entry name" value="HTH_ARSR"/>
    <property type="match status" value="1"/>
</dbReference>
<evidence type="ECO:0000256" key="1">
    <source>
        <dbReference type="ARBA" id="ARBA00022598"/>
    </source>
</evidence>
<comment type="caution">
    <text evidence="5">The sequence shown here is derived from an EMBL/GenBank/DDBJ whole genome shotgun (WGS) entry which is preliminary data.</text>
</comment>
<dbReference type="Gene3D" id="3.30.930.10">
    <property type="entry name" value="Bira Bifunctional Protein, Domain 2"/>
    <property type="match status" value="1"/>
</dbReference>
<dbReference type="Pfam" id="PF02237">
    <property type="entry name" value="BPL_C"/>
    <property type="match status" value="1"/>
</dbReference>
<evidence type="ECO:0000259" key="4">
    <source>
        <dbReference type="PROSITE" id="PS51733"/>
    </source>
</evidence>
<dbReference type="RefSeq" id="WP_267638631.1">
    <property type="nucleotide sequence ID" value="NZ_JAODIY010000018.1"/>
</dbReference>
<dbReference type="EMBL" id="JBHSZQ010000009">
    <property type="protein sequence ID" value="MFC7125871.1"/>
    <property type="molecule type" value="Genomic_DNA"/>
</dbReference>
<dbReference type="NCBIfam" id="TIGR00121">
    <property type="entry name" value="birA_ligase"/>
    <property type="match status" value="1"/>
</dbReference>
<protein>
    <submittedName>
        <fullName evidence="5">Biotin--[acetyl-CoA-carboxylase] ligase</fullName>
        <ecNumber evidence="5">6.3.4.15</ecNumber>
    </submittedName>
</protein>
<dbReference type="InterPro" id="IPR030855">
    <property type="entry name" value="Bifunct_BirA"/>
</dbReference>
<dbReference type="InterPro" id="IPR036390">
    <property type="entry name" value="WH_DNA-bd_sf"/>
</dbReference>
<dbReference type="InterPro" id="IPR011991">
    <property type="entry name" value="ArsR-like_HTH"/>
</dbReference>
<keyword evidence="2" id="KW-0547">Nucleotide-binding</keyword>
<organism evidence="5 6">
    <name type="scientific">Halovenus rubra</name>
    <dbReference type="NCBI Taxonomy" id="869890"/>
    <lineage>
        <taxon>Archaea</taxon>
        <taxon>Methanobacteriati</taxon>
        <taxon>Methanobacteriota</taxon>
        <taxon>Stenosarchaea group</taxon>
        <taxon>Halobacteria</taxon>
        <taxon>Halobacteriales</taxon>
        <taxon>Haloarculaceae</taxon>
        <taxon>Halovenus</taxon>
    </lineage>
</organism>
<dbReference type="CDD" id="cd16442">
    <property type="entry name" value="BPL"/>
    <property type="match status" value="1"/>
</dbReference>
<dbReference type="InterPro" id="IPR013196">
    <property type="entry name" value="HTH_11"/>
</dbReference>
<dbReference type="AlphaFoldDB" id="A0ABD5X7R9"/>
<evidence type="ECO:0000256" key="3">
    <source>
        <dbReference type="ARBA" id="ARBA00022840"/>
    </source>
</evidence>
<name>A0ABD5X7R9_9EURY</name>
<dbReference type="Pfam" id="PF03099">
    <property type="entry name" value="BPL_LplA_LipB"/>
    <property type="match status" value="1"/>
</dbReference>
<sequence length="308" mass="33035">MQETRAQILEALSAEPVTGPELAQQLDVTRAAVWKHIEALREAGFEISSSGTGYELVEVPEYGGEAIEFGLEAPFAVEYHDEIGSTNHRAREIATDGNENVVVVADKQTGGRGRLNRDWSSPSGGIWLSVLLRPTIPPTHAPIVTMAAAVATARAVETTGVEPTIKWPNDILVDGKKLTGILTEMEGEADRISWLVVGIGLNANVDKSQLPEDADATSLQVECGAVDRRHVVKTVLETLSDLLAETDNILPAWRSLSGTLGRHVRVETPNGTVTGKAVDVAFPGALIVETDNGTERVTVGDCEHLRPQ</sequence>
<dbReference type="HAMAP" id="MF_00978">
    <property type="entry name" value="Bifunct_BirA"/>
    <property type="match status" value="1"/>
</dbReference>
<proteinExistence type="inferred from homology"/>
<dbReference type="EC" id="6.3.4.15" evidence="5"/>
<dbReference type="InterPro" id="IPR008988">
    <property type="entry name" value="Transcriptional_repressor_C"/>
</dbReference>
<dbReference type="PROSITE" id="PS51733">
    <property type="entry name" value="BPL_LPL_CATALYTIC"/>
    <property type="match status" value="1"/>
</dbReference>
<dbReference type="PANTHER" id="PTHR12835:SF5">
    <property type="entry name" value="BIOTIN--PROTEIN LIGASE"/>
    <property type="match status" value="1"/>
</dbReference>